<gene>
    <name evidence="2" type="ORF">BDV95DRAFT_670992</name>
</gene>
<dbReference type="Pfam" id="PF00339">
    <property type="entry name" value="Arrestin_N"/>
    <property type="match status" value="1"/>
</dbReference>
<comment type="caution">
    <text evidence="2">The sequence shown here is derived from an EMBL/GenBank/DDBJ whole genome shotgun (WGS) entry which is preliminary data.</text>
</comment>
<reference evidence="2 3" key="1">
    <citation type="submission" date="2020-01" db="EMBL/GenBank/DDBJ databases">
        <authorList>
            <consortium name="DOE Joint Genome Institute"/>
            <person name="Haridas S."/>
            <person name="Albert R."/>
            <person name="Binder M."/>
            <person name="Bloem J."/>
            <person name="Labutti K."/>
            <person name="Salamov A."/>
            <person name="Andreopoulos B."/>
            <person name="Baker S.E."/>
            <person name="Barry K."/>
            <person name="Bills G."/>
            <person name="Bluhm B.H."/>
            <person name="Cannon C."/>
            <person name="Castanera R."/>
            <person name="Culley D.E."/>
            <person name="Daum C."/>
            <person name="Ezra D."/>
            <person name="Gonzalez J.B."/>
            <person name="Henrissat B."/>
            <person name="Kuo A."/>
            <person name="Liang C."/>
            <person name="Lipzen A."/>
            <person name="Lutzoni F."/>
            <person name="Magnuson J."/>
            <person name="Mondo S."/>
            <person name="Nolan M."/>
            <person name="Ohm R."/>
            <person name="Pangilinan J."/>
            <person name="Park H.-J.H."/>
            <person name="Ramirez L."/>
            <person name="Alfaro M."/>
            <person name="Sun H."/>
            <person name="Tritt A."/>
            <person name="Yoshinaga Y."/>
            <person name="Zwiers L.-H.L."/>
            <person name="Turgeon B.G."/>
            <person name="Goodwin S.B."/>
            <person name="Spatafora J.W."/>
            <person name="Crous P.W."/>
            <person name="Grigoriev I.V."/>
        </authorList>
    </citation>
    <scope>NUCLEOTIDE SEQUENCE [LARGE SCALE GENOMIC DNA]</scope>
    <source>
        <strain evidence="2 3">CBS 611.86</strain>
    </source>
</reference>
<dbReference type="Gene3D" id="2.60.40.640">
    <property type="match status" value="1"/>
</dbReference>
<dbReference type="InterPro" id="IPR014752">
    <property type="entry name" value="Arrestin-like_C"/>
</dbReference>
<dbReference type="InterPro" id="IPR011021">
    <property type="entry name" value="Arrestin-like_N"/>
</dbReference>
<accession>A0A7C8I883</accession>
<dbReference type="CDD" id="cd22952">
    <property type="entry name" value="ART10-like"/>
    <property type="match status" value="1"/>
</dbReference>
<organism evidence="2 3">
    <name type="scientific">Massariosphaeria phaeospora</name>
    <dbReference type="NCBI Taxonomy" id="100035"/>
    <lineage>
        <taxon>Eukaryota</taxon>
        <taxon>Fungi</taxon>
        <taxon>Dikarya</taxon>
        <taxon>Ascomycota</taxon>
        <taxon>Pezizomycotina</taxon>
        <taxon>Dothideomycetes</taxon>
        <taxon>Pleosporomycetidae</taxon>
        <taxon>Pleosporales</taxon>
        <taxon>Pleosporales incertae sedis</taxon>
        <taxon>Massariosphaeria</taxon>
    </lineage>
</organism>
<name>A0A7C8I883_9PLEO</name>
<evidence type="ECO:0000259" key="1">
    <source>
        <dbReference type="Pfam" id="PF00339"/>
    </source>
</evidence>
<dbReference type="EMBL" id="JAADJZ010000022">
    <property type="protein sequence ID" value="KAF2867650.1"/>
    <property type="molecule type" value="Genomic_DNA"/>
</dbReference>
<proteinExistence type="predicted"/>
<dbReference type="Proteomes" id="UP000481861">
    <property type="component" value="Unassembled WGS sequence"/>
</dbReference>
<dbReference type="OrthoDB" id="3892815at2759"/>
<evidence type="ECO:0000313" key="3">
    <source>
        <dbReference type="Proteomes" id="UP000481861"/>
    </source>
</evidence>
<keyword evidence="3" id="KW-1185">Reference proteome</keyword>
<evidence type="ECO:0000313" key="2">
    <source>
        <dbReference type="EMBL" id="KAF2867650.1"/>
    </source>
</evidence>
<protein>
    <recommendedName>
        <fullName evidence="1">Arrestin-like N-terminal domain-containing protein</fullName>
    </recommendedName>
</protein>
<sequence length="436" mass="47881">MGLFGSSKDKGPYVPLPELSLQLANPPDKVFKPDSTVSGHITLIVPQPINPQAIEVSLWGLSKVWLRRDVSSSDKSSEYHHWRDHAPFFTVSHNLLEKPQQQLVPGQAYTFPFSFRVPEATANYRAGFYKQDNDGRWTSAPHALPPTFFWGVRPGQGIPDYAEISYGVTARLLCPGVGVGKNLDPIAATAPLTFSPLNPYLNPAAPLTVIRHPQTLTLQSSALTGASPSSLGFRQRLTDRFSSATPKLDFETALEIPDLLHSGLEFRFRASFAVLSKSGSVAHIPPITFRVLKLELRSLTHVRAPRDYNASSWMDGHHRGRDHVPVNGAYSGQEQTMYREAKVLLNAVPDCTTLVLDEVPVLGEKDAKSVQQAERTECWFVGRVPGTMPPSFVSWAVSRAYCVKVRVGVEVGGKKFEVEKENYINAVGSAPGEGGV</sequence>
<dbReference type="AlphaFoldDB" id="A0A7C8I883"/>
<feature type="domain" description="Arrestin-like N-terminal" evidence="1">
    <location>
        <begin position="26"/>
        <end position="120"/>
    </location>
</feature>